<protein>
    <submittedName>
        <fullName evidence="2">Uncharacterized protein</fullName>
    </submittedName>
</protein>
<dbReference type="OrthoDB" id="5316527at2759"/>
<feature type="compositionally biased region" description="Low complexity" evidence="1">
    <location>
        <begin position="252"/>
        <end position="261"/>
    </location>
</feature>
<accession>A0A8E2DXY9</accession>
<dbReference type="EMBL" id="KV745667">
    <property type="protein sequence ID" value="OCK73746.1"/>
    <property type="molecule type" value="Genomic_DNA"/>
</dbReference>
<dbReference type="Proteomes" id="UP000250266">
    <property type="component" value="Unassembled WGS sequence"/>
</dbReference>
<name>A0A8E2DXY9_9PEZI</name>
<evidence type="ECO:0000313" key="2">
    <source>
        <dbReference type="EMBL" id="OCK73746.1"/>
    </source>
</evidence>
<feature type="compositionally biased region" description="Low complexity" evidence="1">
    <location>
        <begin position="268"/>
        <end position="280"/>
    </location>
</feature>
<dbReference type="AlphaFoldDB" id="A0A8E2DXY9"/>
<gene>
    <name evidence="2" type="ORF">K432DRAFT_364472</name>
</gene>
<proteinExistence type="predicted"/>
<evidence type="ECO:0000256" key="1">
    <source>
        <dbReference type="SAM" id="MobiDB-lite"/>
    </source>
</evidence>
<sequence>MFRPSTVRTALLLARQTPVRVARHSVRHESNAVKVQRVRFQQQVFTKRRLLSALIYSSAFLTFWHFVLPAIDDEDEAEDEHYHEEGGEELEPIFIPLGITKARPRTFYKGSDPEWQEFRKIAPDQAKHAKMRDQLVSTVRMAVANDPRFKARMGDINVTLGAHWLDIIFPDGPPIEYERAGIEISDDRISWATRPVTQLNYHRLNRALYPTAVFSSIYASTKYLFNEHTRQVKQYFGLPTTSDQHSHRHLNTGTAGAAKTPATPPPAVAEAEAAQRTTSPETPPAPQQSTTAPSPGSNPKEKNVSIPEFTPAPPHFALHIFANTLSRAWKPAPMEPPRGTIVVSGLIEVKGTKARMTMDVSGAYDPKTNKYVLLRAAVRRIQDISQRPMGGH</sequence>
<organism evidence="2 3">
    <name type="scientific">Lepidopterella palustris CBS 459.81</name>
    <dbReference type="NCBI Taxonomy" id="1314670"/>
    <lineage>
        <taxon>Eukaryota</taxon>
        <taxon>Fungi</taxon>
        <taxon>Dikarya</taxon>
        <taxon>Ascomycota</taxon>
        <taxon>Pezizomycotina</taxon>
        <taxon>Dothideomycetes</taxon>
        <taxon>Pleosporomycetidae</taxon>
        <taxon>Mytilinidiales</taxon>
        <taxon>Argynnaceae</taxon>
        <taxon>Lepidopterella</taxon>
    </lineage>
</organism>
<feature type="region of interest" description="Disordered" evidence="1">
    <location>
        <begin position="239"/>
        <end position="309"/>
    </location>
</feature>
<reference evidence="2 3" key="1">
    <citation type="journal article" date="2016" name="Nat. Commun.">
        <title>Ectomycorrhizal ecology is imprinted in the genome of the dominant symbiotic fungus Cenococcum geophilum.</title>
        <authorList>
            <consortium name="DOE Joint Genome Institute"/>
            <person name="Peter M."/>
            <person name="Kohler A."/>
            <person name="Ohm R.A."/>
            <person name="Kuo A."/>
            <person name="Krutzmann J."/>
            <person name="Morin E."/>
            <person name="Arend M."/>
            <person name="Barry K.W."/>
            <person name="Binder M."/>
            <person name="Choi C."/>
            <person name="Clum A."/>
            <person name="Copeland A."/>
            <person name="Grisel N."/>
            <person name="Haridas S."/>
            <person name="Kipfer T."/>
            <person name="LaButti K."/>
            <person name="Lindquist E."/>
            <person name="Lipzen A."/>
            <person name="Maire R."/>
            <person name="Meier B."/>
            <person name="Mihaltcheva S."/>
            <person name="Molinier V."/>
            <person name="Murat C."/>
            <person name="Poggeler S."/>
            <person name="Quandt C.A."/>
            <person name="Sperisen C."/>
            <person name="Tritt A."/>
            <person name="Tisserant E."/>
            <person name="Crous P.W."/>
            <person name="Henrissat B."/>
            <person name="Nehls U."/>
            <person name="Egli S."/>
            <person name="Spatafora J.W."/>
            <person name="Grigoriev I.V."/>
            <person name="Martin F.M."/>
        </authorList>
    </citation>
    <scope>NUCLEOTIDE SEQUENCE [LARGE SCALE GENOMIC DNA]</scope>
    <source>
        <strain evidence="2 3">CBS 459.81</strain>
    </source>
</reference>
<keyword evidence="3" id="KW-1185">Reference proteome</keyword>
<evidence type="ECO:0000313" key="3">
    <source>
        <dbReference type="Proteomes" id="UP000250266"/>
    </source>
</evidence>